<organism evidence="2 3">
    <name type="scientific">Streptococcus equinus</name>
    <name type="common">Streptococcus bovis</name>
    <dbReference type="NCBI Taxonomy" id="1335"/>
    <lineage>
        <taxon>Bacteria</taxon>
        <taxon>Bacillati</taxon>
        <taxon>Bacillota</taxon>
        <taxon>Bacilli</taxon>
        <taxon>Lactobacillales</taxon>
        <taxon>Streptococcaceae</taxon>
        <taxon>Streptococcus</taxon>
    </lineage>
</organism>
<dbReference type="PANTHER" id="PTHR40044">
    <property type="entry name" value="INTEGRAL MEMBRANE PROTEIN-RELATED"/>
    <property type="match status" value="1"/>
</dbReference>
<dbReference type="InterPro" id="IPR010387">
    <property type="entry name" value="QueT"/>
</dbReference>
<feature type="transmembrane region" description="Helical" evidence="1">
    <location>
        <begin position="55"/>
        <end position="88"/>
    </location>
</feature>
<dbReference type="OrthoDB" id="1706970at2"/>
<dbReference type="EMBL" id="FNGX01000001">
    <property type="protein sequence ID" value="SDL30562.1"/>
    <property type="molecule type" value="Genomic_DNA"/>
</dbReference>
<evidence type="ECO:0000313" key="2">
    <source>
        <dbReference type="EMBL" id="SDL30562.1"/>
    </source>
</evidence>
<dbReference type="PIRSF" id="PIRSF031501">
    <property type="entry name" value="QueT"/>
    <property type="match status" value="1"/>
</dbReference>
<dbReference type="RefSeq" id="WP_074566173.1">
    <property type="nucleotide sequence ID" value="NZ_FNGX01000001.1"/>
</dbReference>
<name>A0A1G9IZM7_STREI</name>
<dbReference type="AlphaFoldDB" id="A0A1G9IZM7"/>
<reference evidence="2 3" key="1">
    <citation type="submission" date="2016-10" db="EMBL/GenBank/DDBJ databases">
        <authorList>
            <person name="de Groot N.N."/>
        </authorList>
    </citation>
    <scope>NUCLEOTIDE SEQUENCE [LARGE SCALE GENOMIC DNA]</scope>
    <source>
        <strain evidence="2 3">Sb09</strain>
    </source>
</reference>
<dbReference type="Proteomes" id="UP000183162">
    <property type="component" value="Unassembled WGS sequence"/>
</dbReference>
<feature type="transmembrane region" description="Helical" evidence="1">
    <location>
        <begin position="109"/>
        <end position="131"/>
    </location>
</feature>
<protein>
    <submittedName>
        <fullName evidence="2">Uncharacterized membrane protein</fullName>
    </submittedName>
</protein>
<keyword evidence="1" id="KW-1133">Transmembrane helix</keyword>
<dbReference type="Pfam" id="PF06177">
    <property type="entry name" value="QueT"/>
    <property type="match status" value="1"/>
</dbReference>
<feature type="transmembrane region" description="Helical" evidence="1">
    <location>
        <begin position="12"/>
        <end position="35"/>
    </location>
</feature>
<keyword evidence="1" id="KW-0472">Membrane</keyword>
<feature type="transmembrane region" description="Helical" evidence="1">
    <location>
        <begin position="137"/>
        <end position="158"/>
    </location>
</feature>
<keyword evidence="1" id="KW-0812">Transmembrane</keyword>
<accession>A0A1G9IZM7</accession>
<dbReference type="PANTHER" id="PTHR40044:SF1">
    <property type="entry name" value="INTEGRAL MEMBRANE PROTEIN"/>
    <property type="match status" value="1"/>
</dbReference>
<sequence>MKKFTIRDFTQVALVAAIYVVLTVTPPLNAISYGAYQFRVSEMLVFLAFYNRKYIAGITLGCMIANLYSFGLIDVVVGGSQTFVFLTLGVILFDRYKDQYLFNGLFNKAFFYFSLLFAASMFTIAAELYVVSNAPFLMTWFTSAVGEFASLLIGSLMMDKLGKRIELTA</sequence>
<evidence type="ECO:0000256" key="1">
    <source>
        <dbReference type="SAM" id="Phobius"/>
    </source>
</evidence>
<proteinExistence type="predicted"/>
<gene>
    <name evidence="2" type="ORF">SAMN05216400_0394</name>
</gene>
<evidence type="ECO:0000313" key="3">
    <source>
        <dbReference type="Proteomes" id="UP000183162"/>
    </source>
</evidence>